<sequence>MVIILGCSCKTTCRHSLIELTSWRVVLLGKTGVGKSSLANTIFGEEVFFDTCGSETLLKAEIMRCITECAPGPHAFLIVLKVEKFTTQERDVIKQICQYFSEDALKHAAVVFTHGDHQNKALSDLVKKEIQREEENIAQSVGNMSQEQIRNEAKKSVFNTLVIRVAGVATGVLLGAFLGVAGMFKSMFSNAQELQGFTATTVKHTVVAAAQKGGLEGFQRGYEAAEGAETPGEAIQRAAEAVWNQTAASTSGPVDGSNQKQLQH</sequence>
<proteinExistence type="inferred from homology"/>
<dbReference type="GO" id="GO:0005525">
    <property type="term" value="F:GTP binding"/>
    <property type="evidence" value="ECO:0007669"/>
    <property type="project" value="UniProtKB-KW"/>
</dbReference>
<feature type="region of interest" description="Disordered" evidence="4">
    <location>
        <begin position="243"/>
        <end position="264"/>
    </location>
</feature>
<reference evidence="7" key="3">
    <citation type="submission" date="2025-09" db="UniProtKB">
        <authorList>
            <consortium name="Ensembl"/>
        </authorList>
    </citation>
    <scope>IDENTIFICATION</scope>
</reference>
<keyword evidence="8" id="KW-1185">Reference proteome</keyword>
<evidence type="ECO:0000256" key="4">
    <source>
        <dbReference type="SAM" id="MobiDB-lite"/>
    </source>
</evidence>
<dbReference type="Gene3D" id="3.40.50.300">
    <property type="entry name" value="P-loop containing nucleotide triphosphate hydrolases"/>
    <property type="match status" value="2"/>
</dbReference>
<feature type="domain" description="AIG1-type G" evidence="6">
    <location>
        <begin position="51"/>
        <end position="142"/>
    </location>
</feature>
<keyword evidence="5" id="KW-1133">Transmembrane helix</keyword>
<keyword evidence="5" id="KW-0812">Transmembrane</keyword>
<evidence type="ECO:0000256" key="3">
    <source>
        <dbReference type="ARBA" id="ARBA00023134"/>
    </source>
</evidence>
<evidence type="ECO:0000259" key="6">
    <source>
        <dbReference type="Pfam" id="PF04548"/>
    </source>
</evidence>
<dbReference type="OrthoDB" id="8954335at2759"/>
<dbReference type="InParanoid" id="A0A7N6AVM5"/>
<evidence type="ECO:0000313" key="7">
    <source>
        <dbReference type="Ensembl" id="ENSATEP00000053540.1"/>
    </source>
</evidence>
<reference evidence="7" key="1">
    <citation type="submission" date="2021-04" db="EMBL/GenBank/DDBJ databases">
        <authorList>
            <consortium name="Wellcome Sanger Institute Data Sharing"/>
        </authorList>
    </citation>
    <scope>NUCLEOTIDE SEQUENCE [LARGE SCALE GENOMIC DNA]</scope>
</reference>
<reference evidence="7" key="2">
    <citation type="submission" date="2025-08" db="UniProtKB">
        <authorList>
            <consortium name="Ensembl"/>
        </authorList>
    </citation>
    <scope>IDENTIFICATION</scope>
</reference>
<dbReference type="SUPFAM" id="SSF52540">
    <property type="entry name" value="P-loop containing nucleoside triphosphate hydrolases"/>
    <property type="match status" value="1"/>
</dbReference>
<feature type="transmembrane region" description="Helical" evidence="5">
    <location>
        <begin position="161"/>
        <end position="184"/>
    </location>
</feature>
<keyword evidence="5" id="KW-0472">Membrane</keyword>
<keyword evidence="3" id="KW-0342">GTP-binding</keyword>
<dbReference type="GeneTree" id="ENSGT01130000281744"/>
<dbReference type="InterPro" id="IPR027417">
    <property type="entry name" value="P-loop_NTPase"/>
</dbReference>
<organism evidence="7 8">
    <name type="scientific">Anabas testudineus</name>
    <name type="common">Climbing perch</name>
    <name type="synonym">Anthias testudineus</name>
    <dbReference type="NCBI Taxonomy" id="64144"/>
    <lineage>
        <taxon>Eukaryota</taxon>
        <taxon>Metazoa</taxon>
        <taxon>Chordata</taxon>
        <taxon>Craniata</taxon>
        <taxon>Vertebrata</taxon>
        <taxon>Euteleostomi</taxon>
        <taxon>Actinopterygii</taxon>
        <taxon>Neopterygii</taxon>
        <taxon>Teleostei</taxon>
        <taxon>Neoteleostei</taxon>
        <taxon>Acanthomorphata</taxon>
        <taxon>Anabantaria</taxon>
        <taxon>Anabantiformes</taxon>
        <taxon>Anabantoidei</taxon>
        <taxon>Anabantidae</taxon>
        <taxon>Anabas</taxon>
    </lineage>
</organism>
<protein>
    <recommendedName>
        <fullName evidence="6">AIG1-type G domain-containing protein</fullName>
    </recommendedName>
</protein>
<accession>A0A7N6AVM5</accession>
<dbReference type="InterPro" id="IPR006703">
    <property type="entry name" value="G_AIG1"/>
</dbReference>
<comment type="similarity">
    <text evidence="1">Belongs to the TRAFAC class TrmE-Era-EngA-EngB-Septin-like GTPase superfamily. AIG1/Toc34/Toc159-like paraseptin GTPase family. IAN subfamily.</text>
</comment>
<dbReference type="Ensembl" id="ENSATET00000064461.1">
    <property type="protein sequence ID" value="ENSATEP00000053540.1"/>
    <property type="gene ID" value="ENSATEG00000026717.1"/>
</dbReference>
<dbReference type="PANTHER" id="PTHR10903:SF62">
    <property type="entry name" value="GTPASE IMAP FAMILY MEMBER 4-LIKE-RELATED"/>
    <property type="match status" value="1"/>
</dbReference>
<name>A0A7N6AVM5_ANATE</name>
<dbReference type="Pfam" id="PF04548">
    <property type="entry name" value="AIG1"/>
    <property type="match status" value="1"/>
</dbReference>
<dbReference type="Proteomes" id="UP000265040">
    <property type="component" value="Chromosome 18"/>
</dbReference>
<evidence type="ECO:0000313" key="8">
    <source>
        <dbReference type="Proteomes" id="UP000265040"/>
    </source>
</evidence>
<evidence type="ECO:0000256" key="1">
    <source>
        <dbReference type="ARBA" id="ARBA00008535"/>
    </source>
</evidence>
<dbReference type="InterPro" id="IPR045058">
    <property type="entry name" value="GIMA/IAN/Toc"/>
</dbReference>
<keyword evidence="2" id="KW-0547">Nucleotide-binding</keyword>
<dbReference type="AlphaFoldDB" id="A0A7N6AVM5"/>
<evidence type="ECO:0000256" key="5">
    <source>
        <dbReference type="SAM" id="Phobius"/>
    </source>
</evidence>
<evidence type="ECO:0000256" key="2">
    <source>
        <dbReference type="ARBA" id="ARBA00022741"/>
    </source>
</evidence>
<dbReference type="PANTHER" id="PTHR10903">
    <property type="entry name" value="GTPASE, IMAP FAMILY MEMBER-RELATED"/>
    <property type="match status" value="1"/>
</dbReference>